<protein>
    <submittedName>
        <fullName evidence="3">5-oxoprolinase</fullName>
    </submittedName>
</protein>
<proteinExistence type="predicted"/>
<dbReference type="GO" id="GO:0005829">
    <property type="term" value="C:cytosol"/>
    <property type="evidence" value="ECO:0007669"/>
    <property type="project" value="TreeGrafter"/>
</dbReference>
<accession>A0A650CVG1</accession>
<evidence type="ECO:0000313" key="4">
    <source>
        <dbReference type="Proteomes" id="UP000426328"/>
    </source>
</evidence>
<organism evidence="3 4">
    <name type="scientific">Acidianus ambivalens</name>
    <name type="common">Desulfurolobus ambivalens</name>
    <dbReference type="NCBI Taxonomy" id="2283"/>
    <lineage>
        <taxon>Archaea</taxon>
        <taxon>Thermoproteota</taxon>
        <taxon>Thermoprotei</taxon>
        <taxon>Sulfolobales</taxon>
        <taxon>Sulfolobaceae</taxon>
        <taxon>Acidianus</taxon>
    </lineage>
</organism>
<evidence type="ECO:0000259" key="1">
    <source>
        <dbReference type="Pfam" id="PF02538"/>
    </source>
</evidence>
<gene>
    <name evidence="3" type="ORF">D1866_07495</name>
    <name evidence="2" type="ORF">GFB69_07325</name>
</gene>
<dbReference type="GO" id="GO:0017168">
    <property type="term" value="F:5-oxoprolinase (ATP-hydrolyzing) activity"/>
    <property type="evidence" value="ECO:0007669"/>
    <property type="project" value="TreeGrafter"/>
</dbReference>
<dbReference type="Proteomes" id="UP000426328">
    <property type="component" value="Chromosome"/>
</dbReference>
<dbReference type="InterPro" id="IPR003692">
    <property type="entry name" value="Hydantoinase_B"/>
</dbReference>
<keyword evidence="4" id="KW-1185">Reference proteome</keyword>
<dbReference type="InterPro" id="IPR045079">
    <property type="entry name" value="Oxoprolinase-like"/>
</dbReference>
<dbReference type="PANTHER" id="PTHR11365">
    <property type="entry name" value="5-OXOPROLINASE RELATED"/>
    <property type="match status" value="1"/>
</dbReference>
<dbReference type="Pfam" id="PF02538">
    <property type="entry name" value="Hydantoinase_B"/>
    <property type="match status" value="1"/>
</dbReference>
<dbReference type="GeneID" id="42779571"/>
<dbReference type="EMBL" id="CP045482">
    <property type="protein sequence ID" value="QGR21861.1"/>
    <property type="molecule type" value="Genomic_DNA"/>
</dbReference>
<feature type="domain" description="Hydantoinase B/oxoprolinase" evidence="1">
    <location>
        <begin position="2"/>
        <end position="505"/>
    </location>
</feature>
<name>A0A650CVG1_ACIAM</name>
<evidence type="ECO:0000313" key="5">
    <source>
        <dbReference type="Proteomes" id="UP000474054"/>
    </source>
</evidence>
<dbReference type="Proteomes" id="UP000474054">
    <property type="component" value="Unassembled WGS sequence"/>
</dbReference>
<evidence type="ECO:0000313" key="3">
    <source>
        <dbReference type="EMBL" id="QGR21861.1"/>
    </source>
</evidence>
<dbReference type="EMBL" id="WHYS01000002">
    <property type="protein sequence ID" value="MQL55552.1"/>
    <property type="molecule type" value="Genomic_DNA"/>
</dbReference>
<dbReference type="RefSeq" id="WP_152941522.1">
    <property type="nucleotide sequence ID" value="NZ_CP045482.1"/>
</dbReference>
<dbReference type="KEGG" id="aamb:D1866_07495"/>
<reference evidence="2 5" key="1">
    <citation type="submission" date="2019-10" db="EMBL/GenBank/DDBJ databases">
        <title>Comparative genomics of sulfur disproportionating microorganisms.</title>
        <authorList>
            <person name="Ward L.M."/>
            <person name="Bertran E."/>
            <person name="Johnston D."/>
        </authorList>
    </citation>
    <scope>NUCLEOTIDE SEQUENCE [LARGE SCALE GENOMIC DNA]</scope>
    <source>
        <strain evidence="2 5">DSM 3772</strain>
    </source>
</reference>
<reference evidence="3 4" key="2">
    <citation type="submission" date="2019-10" db="EMBL/GenBank/DDBJ databases">
        <title>Genome Sequences from Six Type Strain Members of the Archaeal Family Sulfolobaceae: Acidianus ambivalens, Acidianus infernus, Metallosphaera prunae, Stygiolobus azoricus, Sulfolobus metallicus, and Sulfurisphaera ohwakuensis.</title>
        <authorList>
            <person name="Counts J.A."/>
            <person name="Kelly R.M."/>
        </authorList>
    </citation>
    <scope>NUCLEOTIDE SEQUENCE [LARGE SCALE GENOMIC DNA]</scope>
    <source>
        <strain evidence="3 4">LEI 10</strain>
    </source>
</reference>
<sequence>MKWEIVHKATSFIAEEMGVSLKKSALSPNIRERMDHSCAIVNEEGKIVAQAEHIPVHLGSFKIGVLNVLNYLEKEGIELGEGDSIIFNDPYISGTHLNDIGVLSPIFYNGKLVGYAVNKAHHVDVGGPLQGSINPTAKTIYEEGVVIPPVKLTKKGSLNDEIIKIIKENFKVPDFSLGDIKAQISANKLGEERVRQLFEKYGDIRQSWEESIDYSRRLALNVINTWKKGEYEAEDYLEWGSSLLPIKIKLRVEEKGIIADFEGTHKQIEGPLNAVLGVTYSAVSFAVRSMVGEVPTNDGFYSLITVKAEEGSLVNPLKPAAVGGGNVETSQRIADVTFLAMSKFLKVPAAASGTMMNIMMGGIYKGKYWSYYETVGGGSGGRPCKDGVSAVQNNMTNTLNTPIEIAERQYPILFIEYRIREGSGGNGLHKGGDGIIRGFKLLSKAKISILADRFKIGPWGLEGGERGKPGRVTINGKEYPSKFTEEVNEGDVILVETPGGGGYGKAY</sequence>
<evidence type="ECO:0000313" key="2">
    <source>
        <dbReference type="EMBL" id="MQL55552.1"/>
    </source>
</evidence>
<dbReference type="PANTHER" id="PTHR11365:SF23">
    <property type="entry name" value="HYPOTHETICAL 5-OXOPROLINASE (EUROFUNG)-RELATED"/>
    <property type="match status" value="1"/>
</dbReference>
<dbReference type="GO" id="GO:0006749">
    <property type="term" value="P:glutathione metabolic process"/>
    <property type="evidence" value="ECO:0007669"/>
    <property type="project" value="TreeGrafter"/>
</dbReference>
<dbReference type="AlphaFoldDB" id="A0A650CVG1"/>